<reference evidence="1" key="1">
    <citation type="journal article" date="2023" name="GigaByte">
        <title>Genome assembly of the bearded iris, Iris pallida Lam.</title>
        <authorList>
            <person name="Bruccoleri R.E."/>
            <person name="Oakeley E.J."/>
            <person name="Faust A.M.E."/>
            <person name="Altorfer M."/>
            <person name="Dessus-Babus S."/>
            <person name="Burckhardt D."/>
            <person name="Oertli M."/>
            <person name="Naumann U."/>
            <person name="Petersen F."/>
            <person name="Wong J."/>
        </authorList>
    </citation>
    <scope>NUCLEOTIDE SEQUENCE</scope>
    <source>
        <strain evidence="1">GSM-AAB239-AS_SAM_17_03QT</strain>
    </source>
</reference>
<name>A0AAX6ISR1_IRIPA</name>
<evidence type="ECO:0000313" key="1">
    <source>
        <dbReference type="EMBL" id="KAJ6853945.1"/>
    </source>
</evidence>
<organism evidence="1 2">
    <name type="scientific">Iris pallida</name>
    <name type="common">Sweet iris</name>
    <dbReference type="NCBI Taxonomy" id="29817"/>
    <lineage>
        <taxon>Eukaryota</taxon>
        <taxon>Viridiplantae</taxon>
        <taxon>Streptophyta</taxon>
        <taxon>Embryophyta</taxon>
        <taxon>Tracheophyta</taxon>
        <taxon>Spermatophyta</taxon>
        <taxon>Magnoliopsida</taxon>
        <taxon>Liliopsida</taxon>
        <taxon>Asparagales</taxon>
        <taxon>Iridaceae</taxon>
        <taxon>Iridoideae</taxon>
        <taxon>Irideae</taxon>
        <taxon>Iris</taxon>
    </lineage>
</organism>
<dbReference type="Proteomes" id="UP001140949">
    <property type="component" value="Unassembled WGS sequence"/>
</dbReference>
<protein>
    <submittedName>
        <fullName evidence="1">Uncharacterized protein</fullName>
    </submittedName>
</protein>
<sequence>MTSSSAAVWSDSRPSRASQTFLSTDMLSSILAIGCSTDIVRLILAVGCQWPMTLAASIYSVDHSSFVIYQ</sequence>
<reference evidence="1" key="2">
    <citation type="submission" date="2023-04" db="EMBL/GenBank/DDBJ databases">
        <authorList>
            <person name="Bruccoleri R.E."/>
            <person name="Oakeley E.J."/>
            <person name="Faust A.-M."/>
            <person name="Dessus-Babus S."/>
            <person name="Altorfer M."/>
            <person name="Burckhardt D."/>
            <person name="Oertli M."/>
            <person name="Naumann U."/>
            <person name="Petersen F."/>
            <person name="Wong J."/>
        </authorList>
    </citation>
    <scope>NUCLEOTIDE SEQUENCE</scope>
    <source>
        <strain evidence="1">GSM-AAB239-AS_SAM_17_03QT</strain>
        <tissue evidence="1">Leaf</tissue>
    </source>
</reference>
<evidence type="ECO:0000313" key="2">
    <source>
        <dbReference type="Proteomes" id="UP001140949"/>
    </source>
</evidence>
<comment type="caution">
    <text evidence="1">The sequence shown here is derived from an EMBL/GenBank/DDBJ whole genome shotgun (WGS) entry which is preliminary data.</text>
</comment>
<keyword evidence="2" id="KW-1185">Reference proteome</keyword>
<proteinExistence type="predicted"/>
<dbReference type="EMBL" id="JANAVB010000198">
    <property type="protein sequence ID" value="KAJ6853945.1"/>
    <property type="molecule type" value="Genomic_DNA"/>
</dbReference>
<accession>A0AAX6ISR1</accession>
<dbReference type="AlphaFoldDB" id="A0AAX6ISR1"/>
<gene>
    <name evidence="1" type="ORF">M6B38_100215</name>
</gene>